<evidence type="ECO:0000313" key="1">
    <source>
        <dbReference type="EMBL" id="MBD2255935.1"/>
    </source>
</evidence>
<protein>
    <submittedName>
        <fullName evidence="1">Uncharacterized protein</fullName>
    </submittedName>
</protein>
<proteinExistence type="predicted"/>
<dbReference type="EMBL" id="JACJQL010000161">
    <property type="protein sequence ID" value="MBD2255935.1"/>
    <property type="molecule type" value="Genomic_DNA"/>
</dbReference>
<reference evidence="1 2" key="1">
    <citation type="journal article" date="2020" name="ISME J.">
        <title>Comparative genomics reveals insights into cyanobacterial evolution and habitat adaptation.</title>
        <authorList>
            <person name="Chen M.Y."/>
            <person name="Teng W.K."/>
            <person name="Zhao L."/>
            <person name="Hu C.X."/>
            <person name="Zhou Y.K."/>
            <person name="Han B.P."/>
            <person name="Song L.R."/>
            <person name="Shu W.S."/>
        </authorList>
    </citation>
    <scope>NUCLEOTIDE SEQUENCE [LARGE SCALE GENOMIC DNA]</scope>
    <source>
        <strain evidence="1 2">FACHB-3921</strain>
    </source>
</reference>
<gene>
    <name evidence="1" type="ORF">H6G14_32800</name>
</gene>
<comment type="caution">
    <text evidence="1">The sequence shown here is derived from an EMBL/GenBank/DDBJ whole genome shotgun (WGS) entry which is preliminary data.</text>
</comment>
<dbReference type="RefSeq" id="WP_190573211.1">
    <property type="nucleotide sequence ID" value="NZ_JACJQL010000161.1"/>
</dbReference>
<name>A0ABR8BQ63_9NOSO</name>
<organism evidence="1 2">
    <name type="scientific">Nostoc parmelioides FACHB-3921</name>
    <dbReference type="NCBI Taxonomy" id="2692909"/>
    <lineage>
        <taxon>Bacteria</taxon>
        <taxon>Bacillati</taxon>
        <taxon>Cyanobacteriota</taxon>
        <taxon>Cyanophyceae</taxon>
        <taxon>Nostocales</taxon>
        <taxon>Nostocaceae</taxon>
        <taxon>Nostoc</taxon>
    </lineage>
</organism>
<sequence length="54" mass="6271">MNDLETLLSQFQSRINQNPSVLWGGQQENKATPESEDGARLEQSIRKFIFIKYN</sequence>
<evidence type="ECO:0000313" key="2">
    <source>
        <dbReference type="Proteomes" id="UP000621307"/>
    </source>
</evidence>
<dbReference type="Proteomes" id="UP000621307">
    <property type="component" value="Unassembled WGS sequence"/>
</dbReference>
<accession>A0ABR8BQ63</accession>
<keyword evidence="2" id="KW-1185">Reference proteome</keyword>